<keyword evidence="1" id="KW-0732">Signal</keyword>
<dbReference type="RefSeq" id="XP_037159668.1">
    <property type="nucleotide sequence ID" value="XM_037313396.1"/>
</dbReference>
<sequence>MRLLPAICFVKFLYLYSLADALALPLLNATTTAPLPSTKANITVDEGHHYPIPGTPLTLHLTLFPTRIPLPAENTLHCLHNFAKVLASEPQSDFLDRRREQTAYNVEAIIAPVNCPGCGLTYGESTKVLAGLWYYTSREKLLYVQRYGVFESRTGRMVAWGKLLTAPPAPGPGPGMLGGMEMMSTLPAGLAETS</sequence>
<reference evidence="2 3" key="1">
    <citation type="journal article" date="2020" name="Genomics">
        <title>Complete, high-quality genomes from long-read metagenomic sequencing of two wolf lichen thalli reveals enigmatic genome architecture.</title>
        <authorList>
            <person name="McKenzie S.K."/>
            <person name="Walston R.F."/>
            <person name="Allen J.L."/>
        </authorList>
    </citation>
    <scope>NUCLEOTIDE SEQUENCE [LARGE SCALE GENOMIC DNA]</scope>
    <source>
        <strain evidence="2">WasteWater2</strain>
    </source>
</reference>
<evidence type="ECO:0000313" key="2">
    <source>
        <dbReference type="EMBL" id="KAF6229476.1"/>
    </source>
</evidence>
<protein>
    <submittedName>
        <fullName evidence="2">Uncharacterized protein</fullName>
    </submittedName>
</protein>
<evidence type="ECO:0000256" key="1">
    <source>
        <dbReference type="SAM" id="SignalP"/>
    </source>
</evidence>
<dbReference type="EMBL" id="JACCJC010000072">
    <property type="protein sequence ID" value="KAF6229476.1"/>
    <property type="molecule type" value="Genomic_DNA"/>
</dbReference>
<name>A0A8H6FJ53_9LECA</name>
<evidence type="ECO:0000313" key="3">
    <source>
        <dbReference type="Proteomes" id="UP000578531"/>
    </source>
</evidence>
<comment type="caution">
    <text evidence="2">The sequence shown here is derived from an EMBL/GenBank/DDBJ whole genome shotgun (WGS) entry which is preliminary data.</text>
</comment>
<dbReference type="Proteomes" id="UP000578531">
    <property type="component" value="Unassembled WGS sequence"/>
</dbReference>
<dbReference type="AlphaFoldDB" id="A0A8H6FJ53"/>
<accession>A0A8H6FJ53</accession>
<feature type="signal peptide" evidence="1">
    <location>
        <begin position="1"/>
        <end position="23"/>
    </location>
</feature>
<gene>
    <name evidence="2" type="ORF">HO173_011516</name>
</gene>
<proteinExistence type="predicted"/>
<dbReference type="GeneID" id="59293158"/>
<feature type="chain" id="PRO_5034244652" evidence="1">
    <location>
        <begin position="24"/>
        <end position="194"/>
    </location>
</feature>
<keyword evidence="3" id="KW-1185">Reference proteome</keyword>
<organism evidence="2 3">
    <name type="scientific">Letharia columbiana</name>
    <dbReference type="NCBI Taxonomy" id="112416"/>
    <lineage>
        <taxon>Eukaryota</taxon>
        <taxon>Fungi</taxon>
        <taxon>Dikarya</taxon>
        <taxon>Ascomycota</taxon>
        <taxon>Pezizomycotina</taxon>
        <taxon>Lecanoromycetes</taxon>
        <taxon>OSLEUM clade</taxon>
        <taxon>Lecanoromycetidae</taxon>
        <taxon>Lecanorales</taxon>
        <taxon>Lecanorineae</taxon>
        <taxon>Parmeliaceae</taxon>
        <taxon>Letharia</taxon>
    </lineage>
</organism>